<dbReference type="EMBL" id="CABFWN010000001">
    <property type="protein sequence ID" value="VUG16435.1"/>
    <property type="molecule type" value="Genomic_DNA"/>
</dbReference>
<evidence type="ECO:0000313" key="4">
    <source>
        <dbReference type="EMBL" id="VUG16435.1"/>
    </source>
</evidence>
<dbReference type="Pfam" id="PF10315">
    <property type="entry name" value="Aim19"/>
    <property type="match status" value="1"/>
</dbReference>
<protein>
    <submittedName>
        <fullName evidence="4">DEBR0S1_16732g1_1</fullName>
    </submittedName>
</protein>
<dbReference type="EMBL" id="CP063137">
    <property type="protein sequence ID" value="QOU22477.1"/>
    <property type="molecule type" value="Genomic_DNA"/>
</dbReference>
<feature type="region of interest" description="Disordered" evidence="1">
    <location>
        <begin position="1"/>
        <end position="33"/>
    </location>
</feature>
<dbReference type="Proteomes" id="UP000663131">
    <property type="component" value="Chromosome 9"/>
</dbReference>
<sequence length="163" mass="17249">MSSTETIPVSPSEPVPPVSSGVSSSSSSSSSVTPPIKEKLKLWASSPLPAAAFSGALAVVPFIRPPTTYVNSKAAFQKKVATISPYPKNISVALFGGFVGLGSFMIYDHDEENGSGLISAWSLLYALANGKRSMHTLRIYPKFLTLFALANSAVYGAKFLNIF</sequence>
<dbReference type="Proteomes" id="UP000478008">
    <property type="component" value="Unassembled WGS sequence"/>
</dbReference>
<name>A0A7D9CV66_DEKBR</name>
<reference evidence="4 5" key="1">
    <citation type="submission" date="2019-07" db="EMBL/GenBank/DDBJ databases">
        <authorList>
            <person name="Friedrich A."/>
            <person name="Schacherer J."/>
        </authorList>
    </citation>
    <scope>NUCLEOTIDE SEQUENCE [LARGE SCALE GENOMIC DNA]</scope>
</reference>
<dbReference type="InterPro" id="IPR019419">
    <property type="entry name" value="AIM19"/>
</dbReference>
<proteinExistence type="predicted"/>
<reference evidence="3" key="3">
    <citation type="journal article" name="BMC Genomics">
        <title>New genome assemblies reveal patterns of domestication and adaptation across Brettanomyces (Dekkera) species.</title>
        <authorList>
            <person name="Roach M.J."/>
            <person name="Borneman A.R."/>
        </authorList>
    </citation>
    <scope>NUCLEOTIDE SEQUENCE</scope>
    <source>
        <strain evidence="3">UCD 2041</strain>
    </source>
</reference>
<keyword evidence="5" id="KW-1185">Reference proteome</keyword>
<dbReference type="OrthoDB" id="5554402at2759"/>
<accession>A0A7D9CV66</accession>
<dbReference type="RefSeq" id="XP_041138970.1">
    <property type="nucleotide sequence ID" value="XM_041281179.1"/>
</dbReference>
<gene>
    <name evidence="3" type="ORF">BRETT_002657</name>
    <name evidence="4" type="ORF">DEBR0S1_16732G</name>
</gene>
<evidence type="ECO:0000313" key="5">
    <source>
        <dbReference type="Proteomes" id="UP000478008"/>
    </source>
</evidence>
<dbReference type="AlphaFoldDB" id="A0A7D9CV66"/>
<dbReference type="KEGG" id="bbrx:BRETT_002657"/>
<keyword evidence="2" id="KW-1133">Transmembrane helix</keyword>
<feature type="transmembrane region" description="Helical" evidence="2">
    <location>
        <begin position="143"/>
        <end position="160"/>
    </location>
</feature>
<keyword evidence="2" id="KW-0472">Membrane</keyword>
<organism evidence="4 5">
    <name type="scientific">Dekkera bruxellensis</name>
    <name type="common">Brettanomyces custersii</name>
    <dbReference type="NCBI Taxonomy" id="5007"/>
    <lineage>
        <taxon>Eukaryota</taxon>
        <taxon>Fungi</taxon>
        <taxon>Dikarya</taxon>
        <taxon>Ascomycota</taxon>
        <taxon>Saccharomycotina</taxon>
        <taxon>Pichiomycetes</taxon>
        <taxon>Pichiales</taxon>
        <taxon>Pichiaceae</taxon>
        <taxon>Brettanomyces</taxon>
    </lineage>
</organism>
<dbReference type="PANTHER" id="PTHR28177">
    <property type="entry name" value="ALTERED INHERITANCE OF MITOCHONDRIA PROTEIN 19, MITOCHONDRIAL"/>
    <property type="match status" value="1"/>
</dbReference>
<evidence type="ECO:0000313" key="3">
    <source>
        <dbReference type="EMBL" id="QOU22477.1"/>
    </source>
</evidence>
<evidence type="ECO:0000256" key="2">
    <source>
        <dbReference type="SAM" id="Phobius"/>
    </source>
</evidence>
<feature type="transmembrane region" description="Helical" evidence="2">
    <location>
        <begin position="89"/>
        <end position="107"/>
    </location>
</feature>
<evidence type="ECO:0000256" key="1">
    <source>
        <dbReference type="SAM" id="MobiDB-lite"/>
    </source>
</evidence>
<dbReference type="PANTHER" id="PTHR28177:SF1">
    <property type="entry name" value="ALTERED INHERITANCE OF MITOCHONDRIA PROTEIN 19, MITOCHONDRIAL"/>
    <property type="match status" value="1"/>
</dbReference>
<reference evidence="3" key="2">
    <citation type="submission" date="2020-10" db="EMBL/GenBank/DDBJ databases">
        <authorList>
            <person name="Palmer J.M."/>
        </authorList>
    </citation>
    <scope>NUCLEOTIDE SEQUENCE</scope>
    <source>
        <strain evidence="3">UCD 2041</strain>
    </source>
</reference>
<keyword evidence="2" id="KW-0812">Transmembrane</keyword>
<dbReference type="GO" id="GO:0005739">
    <property type="term" value="C:mitochondrion"/>
    <property type="evidence" value="ECO:0007669"/>
    <property type="project" value="TreeGrafter"/>
</dbReference>
<feature type="transmembrane region" description="Helical" evidence="2">
    <location>
        <begin position="42"/>
        <end position="63"/>
    </location>
</feature>
<dbReference type="GeneID" id="64574581"/>
<feature type="compositionally biased region" description="Low complexity" evidence="1">
    <location>
        <begin position="18"/>
        <end position="33"/>
    </location>
</feature>